<feature type="domain" description="Peptidase M48" evidence="13">
    <location>
        <begin position="132"/>
        <end position="349"/>
    </location>
</feature>
<keyword evidence="4 11" id="KW-0812">Transmembrane</keyword>
<evidence type="ECO:0000313" key="15">
    <source>
        <dbReference type="Proteomes" id="UP000284057"/>
    </source>
</evidence>
<dbReference type="AlphaFoldDB" id="A0A418KIZ9"/>
<evidence type="ECO:0000256" key="8">
    <source>
        <dbReference type="ARBA" id="ARBA00022989"/>
    </source>
</evidence>
<keyword evidence="6 11" id="KW-0378">Hydrolase</keyword>
<dbReference type="EC" id="3.4.24.-" evidence="11"/>
<dbReference type="GO" id="GO:0008270">
    <property type="term" value="F:zinc ion binding"/>
    <property type="evidence" value="ECO:0007669"/>
    <property type="project" value="UniProtKB-UniRule"/>
</dbReference>
<dbReference type="OrthoDB" id="15218at2"/>
<evidence type="ECO:0000256" key="6">
    <source>
        <dbReference type="ARBA" id="ARBA00022801"/>
    </source>
</evidence>
<protein>
    <recommendedName>
        <fullName evidence="11">Protease HtpX homolog</fullName>
        <ecNumber evidence="11">3.4.24.-</ecNumber>
    </recommendedName>
</protein>
<dbReference type="EMBL" id="QUAL01000382">
    <property type="protein sequence ID" value="RIQ13278.1"/>
    <property type="molecule type" value="Genomic_DNA"/>
</dbReference>
<keyword evidence="15" id="KW-1185">Reference proteome</keyword>
<dbReference type="HAMAP" id="MF_00188">
    <property type="entry name" value="Pept_M48_protease_HtpX"/>
    <property type="match status" value="1"/>
</dbReference>
<reference evidence="14 15" key="1">
    <citation type="submission" date="2018-09" db="EMBL/GenBank/DDBJ databases">
        <title>Isolation, diversity and antifungal activity of actinobacteria from wheat.</title>
        <authorList>
            <person name="Han C."/>
        </authorList>
    </citation>
    <scope>NUCLEOTIDE SEQUENCE [LARGE SCALE GENOMIC DNA]</scope>
    <source>
        <strain evidence="14 15">NEAU-YY265</strain>
    </source>
</reference>
<feature type="active site" evidence="11">
    <location>
        <position position="200"/>
    </location>
</feature>
<keyword evidence="9 11" id="KW-0482">Metalloprotease</keyword>
<dbReference type="GO" id="GO:0005886">
    <property type="term" value="C:plasma membrane"/>
    <property type="evidence" value="ECO:0007669"/>
    <property type="project" value="UniProtKB-SubCell"/>
</dbReference>
<feature type="binding site" evidence="11">
    <location>
        <position position="273"/>
    </location>
    <ligand>
        <name>Zn(2+)</name>
        <dbReference type="ChEBI" id="CHEBI:29105"/>
        <note>catalytic</note>
    </ligand>
</feature>
<comment type="cofactor">
    <cofactor evidence="11">
        <name>Zn(2+)</name>
        <dbReference type="ChEBI" id="CHEBI:29105"/>
    </cofactor>
    <text evidence="11">Binds 1 zinc ion per subunit.</text>
</comment>
<proteinExistence type="inferred from homology"/>
<dbReference type="InterPro" id="IPR001915">
    <property type="entry name" value="Peptidase_M48"/>
</dbReference>
<organism evidence="14 15">
    <name type="scientific">Jiangella rhizosphaerae</name>
    <dbReference type="NCBI Taxonomy" id="2293569"/>
    <lineage>
        <taxon>Bacteria</taxon>
        <taxon>Bacillati</taxon>
        <taxon>Actinomycetota</taxon>
        <taxon>Actinomycetes</taxon>
        <taxon>Jiangellales</taxon>
        <taxon>Jiangellaceae</taxon>
        <taxon>Jiangella</taxon>
    </lineage>
</organism>
<keyword evidence="7 11" id="KW-0862">Zinc</keyword>
<feature type="binding site" evidence="11">
    <location>
        <position position="199"/>
    </location>
    <ligand>
        <name>Zn(2+)</name>
        <dbReference type="ChEBI" id="CHEBI:29105"/>
        <note>catalytic</note>
    </ligand>
</feature>
<evidence type="ECO:0000256" key="9">
    <source>
        <dbReference type="ARBA" id="ARBA00023049"/>
    </source>
</evidence>
<evidence type="ECO:0000259" key="13">
    <source>
        <dbReference type="Pfam" id="PF01435"/>
    </source>
</evidence>
<keyword evidence="8 11" id="KW-1133">Transmembrane helix</keyword>
<comment type="similarity">
    <text evidence="1 11">Belongs to the peptidase M48B family.</text>
</comment>
<feature type="compositionally biased region" description="Polar residues" evidence="12">
    <location>
        <begin position="7"/>
        <end position="16"/>
    </location>
</feature>
<feature type="transmembrane region" description="Helical" evidence="11">
    <location>
        <begin position="99"/>
        <end position="116"/>
    </location>
</feature>
<keyword evidence="2 11" id="KW-1003">Cell membrane</keyword>
<evidence type="ECO:0000256" key="7">
    <source>
        <dbReference type="ARBA" id="ARBA00022833"/>
    </source>
</evidence>
<dbReference type="Pfam" id="PF01435">
    <property type="entry name" value="Peptidase_M48"/>
    <property type="match status" value="1"/>
</dbReference>
<evidence type="ECO:0000256" key="12">
    <source>
        <dbReference type="SAM" id="MobiDB-lite"/>
    </source>
</evidence>
<evidence type="ECO:0000256" key="10">
    <source>
        <dbReference type="ARBA" id="ARBA00023136"/>
    </source>
</evidence>
<evidence type="ECO:0000256" key="11">
    <source>
        <dbReference type="HAMAP-Rule" id="MF_00188"/>
    </source>
</evidence>
<feature type="transmembrane region" description="Helical" evidence="11">
    <location>
        <begin position="70"/>
        <end position="93"/>
    </location>
</feature>
<evidence type="ECO:0000256" key="5">
    <source>
        <dbReference type="ARBA" id="ARBA00022723"/>
    </source>
</evidence>
<dbReference type="InterPro" id="IPR050083">
    <property type="entry name" value="HtpX_protease"/>
</dbReference>
<gene>
    <name evidence="11 14" type="primary">htpX</name>
    <name evidence="14" type="ORF">DY240_26050</name>
</gene>
<dbReference type="PANTHER" id="PTHR43221:SF2">
    <property type="entry name" value="PROTEASE HTPX HOMOLOG"/>
    <property type="match status" value="1"/>
</dbReference>
<keyword evidence="10 11" id="KW-0472">Membrane</keyword>
<evidence type="ECO:0000256" key="2">
    <source>
        <dbReference type="ARBA" id="ARBA00022475"/>
    </source>
</evidence>
<feature type="binding site" evidence="11">
    <location>
        <position position="203"/>
    </location>
    <ligand>
        <name>Zn(2+)</name>
        <dbReference type="ChEBI" id="CHEBI:29105"/>
        <note>catalytic</note>
    </ligand>
</feature>
<sequence>MPRRTSTKCASCSPTRAWSRRSRRSNDPALRTGNARAPVARSLSTGGTARRREERKAALARSRFAPDRGLSARMGLTMIVLALLYVVLIGAIAYGTSSVWLGVIIGLGVLWGQWFFSDKLALAGMGAREVSPQEAPELHAMIDRLCALADMPKPRVAIADTDIPNAFAAGRSPDRAVVAVTTGLQRRLDERELEAVLSHELSHVAHRDVLVMTIASVVGVLAGFLTRMLLWSGLGGNRNNNNAAIMVLIVTVVAAVVYGVSYLLTRLLSRYRELAADRAGAILTGQPSALASALTKISGDMSRIPKKDLRAAEPYNAFFLVPALTGKLDIASLFASHPPLEKRLEQLSRISVELGRE</sequence>
<dbReference type="CDD" id="cd07327">
    <property type="entry name" value="M48B_HtpX_like"/>
    <property type="match status" value="1"/>
</dbReference>
<dbReference type="NCBIfam" id="NF002669">
    <property type="entry name" value="PRK02391.1"/>
    <property type="match status" value="1"/>
</dbReference>
<evidence type="ECO:0000256" key="3">
    <source>
        <dbReference type="ARBA" id="ARBA00022670"/>
    </source>
</evidence>
<evidence type="ECO:0000313" key="14">
    <source>
        <dbReference type="EMBL" id="RIQ13278.1"/>
    </source>
</evidence>
<dbReference type="PANTHER" id="PTHR43221">
    <property type="entry name" value="PROTEASE HTPX"/>
    <property type="match status" value="1"/>
</dbReference>
<feature type="transmembrane region" description="Helical" evidence="11">
    <location>
        <begin position="209"/>
        <end position="231"/>
    </location>
</feature>
<dbReference type="GO" id="GO:0004222">
    <property type="term" value="F:metalloendopeptidase activity"/>
    <property type="evidence" value="ECO:0007669"/>
    <property type="project" value="UniProtKB-UniRule"/>
</dbReference>
<keyword evidence="3 11" id="KW-0645">Protease</keyword>
<dbReference type="InterPro" id="IPR022919">
    <property type="entry name" value="Pept_M48_protease_HtpX"/>
</dbReference>
<keyword evidence="5 11" id="KW-0479">Metal-binding</keyword>
<feature type="transmembrane region" description="Helical" evidence="11">
    <location>
        <begin position="243"/>
        <end position="264"/>
    </location>
</feature>
<dbReference type="Gene3D" id="3.30.2010.10">
    <property type="entry name" value="Metalloproteases ('zincins'), catalytic domain"/>
    <property type="match status" value="1"/>
</dbReference>
<feature type="region of interest" description="Disordered" evidence="12">
    <location>
        <begin position="1"/>
        <end position="52"/>
    </location>
</feature>
<dbReference type="Proteomes" id="UP000284057">
    <property type="component" value="Unassembled WGS sequence"/>
</dbReference>
<comment type="subcellular location">
    <subcellularLocation>
        <location evidence="11">Cell membrane</location>
        <topology evidence="11">Multi-pass membrane protein</topology>
    </subcellularLocation>
</comment>
<accession>A0A418KIZ9</accession>
<name>A0A418KIZ9_9ACTN</name>
<comment type="caution">
    <text evidence="14">The sequence shown here is derived from an EMBL/GenBank/DDBJ whole genome shotgun (WGS) entry which is preliminary data.</text>
</comment>
<dbReference type="GO" id="GO:0006508">
    <property type="term" value="P:proteolysis"/>
    <property type="evidence" value="ECO:0007669"/>
    <property type="project" value="UniProtKB-KW"/>
</dbReference>
<evidence type="ECO:0000256" key="1">
    <source>
        <dbReference type="ARBA" id="ARBA00009779"/>
    </source>
</evidence>
<evidence type="ECO:0000256" key="4">
    <source>
        <dbReference type="ARBA" id="ARBA00022692"/>
    </source>
</evidence>